<proteinExistence type="predicted"/>
<dbReference type="GO" id="GO:0046872">
    <property type="term" value="F:metal ion binding"/>
    <property type="evidence" value="ECO:0007669"/>
    <property type="project" value="UniProtKB-KW"/>
</dbReference>
<reference evidence="4" key="1">
    <citation type="submission" date="2020-07" db="EMBL/GenBank/DDBJ databases">
        <title>Koleobacter methoxysyntrophicus gen. nov., sp. nov., a novel anaerobic bacterium isolated from deep subsurface oil field and proposal of Koleobacterales ord. nov. in the phylum Firmicutes.</title>
        <authorList>
            <person name="Sakamoto S."/>
            <person name="Tamaki H."/>
        </authorList>
    </citation>
    <scope>NUCLEOTIDE SEQUENCE</scope>
    <source>
        <strain evidence="4">NRmbB1</strain>
    </source>
</reference>
<accession>A0A8A0RNN1</accession>
<dbReference type="SUPFAM" id="SSF52833">
    <property type="entry name" value="Thioredoxin-like"/>
    <property type="match status" value="1"/>
</dbReference>
<keyword evidence="3" id="KW-0411">Iron-sulfur</keyword>
<evidence type="ECO:0000313" key="4">
    <source>
        <dbReference type="EMBL" id="QSQ09502.1"/>
    </source>
</evidence>
<dbReference type="GO" id="GO:0050583">
    <property type="term" value="F:hydrogen dehydrogenase (NADP+) activity"/>
    <property type="evidence" value="ECO:0007669"/>
    <property type="project" value="UniProtKB-EC"/>
</dbReference>
<organism evidence="4 5">
    <name type="scientific">Koleobacter methoxysyntrophicus</name>
    <dbReference type="NCBI Taxonomy" id="2751313"/>
    <lineage>
        <taxon>Bacteria</taxon>
        <taxon>Bacillati</taxon>
        <taxon>Bacillota</taxon>
        <taxon>Clostridia</taxon>
        <taxon>Koleobacterales</taxon>
        <taxon>Koleobacteraceae</taxon>
        <taxon>Koleobacter</taxon>
    </lineage>
</organism>
<dbReference type="KEGG" id="kme:H0A61_01873"/>
<gene>
    <name evidence="4" type="primary">hndB_1</name>
    <name evidence="4" type="ORF">H0A61_01873</name>
</gene>
<dbReference type="InterPro" id="IPR036249">
    <property type="entry name" value="Thioredoxin-like_sf"/>
</dbReference>
<evidence type="ECO:0000313" key="5">
    <source>
        <dbReference type="Proteomes" id="UP000662904"/>
    </source>
</evidence>
<evidence type="ECO:0000256" key="1">
    <source>
        <dbReference type="ARBA" id="ARBA00022723"/>
    </source>
</evidence>
<dbReference type="GO" id="GO:0051536">
    <property type="term" value="F:iron-sulfur cluster binding"/>
    <property type="evidence" value="ECO:0007669"/>
    <property type="project" value="UniProtKB-KW"/>
</dbReference>
<evidence type="ECO:0000256" key="3">
    <source>
        <dbReference type="ARBA" id="ARBA00023014"/>
    </source>
</evidence>
<name>A0A8A0RNN1_9FIRM</name>
<dbReference type="CDD" id="cd02980">
    <property type="entry name" value="TRX_Fd_family"/>
    <property type="match status" value="1"/>
</dbReference>
<dbReference type="EC" id="1.12.1.3" evidence="4"/>
<sequence>MKSLEELKRIREEAKKLTQIRKGDHGTKIVVGMGTCGIAAGARQVMTAILDELQKRNITDVIVTQTGCIGFCKYEPLIDVYKPGQPKVTYVNLTPEMAREIVVKHIINNQVIEKWVVPNS</sequence>
<dbReference type="Proteomes" id="UP000662904">
    <property type="component" value="Chromosome"/>
</dbReference>
<evidence type="ECO:0000256" key="2">
    <source>
        <dbReference type="ARBA" id="ARBA00023004"/>
    </source>
</evidence>
<keyword evidence="5" id="KW-1185">Reference proteome</keyword>
<keyword evidence="1" id="KW-0479">Metal-binding</keyword>
<keyword evidence="2" id="KW-0408">Iron</keyword>
<protein>
    <submittedName>
        <fullName evidence="4">NADP-reducing hydrogenase subunit HndB</fullName>
        <ecNumber evidence="4">1.12.1.3</ecNumber>
    </submittedName>
</protein>
<dbReference type="PANTHER" id="PTHR43578:SF3">
    <property type="entry name" value="NADH-QUINONE OXIDOREDUCTASE SUBUNIT F"/>
    <property type="match status" value="1"/>
</dbReference>
<dbReference type="AlphaFoldDB" id="A0A8A0RNN1"/>
<dbReference type="RefSeq" id="WP_206706857.1">
    <property type="nucleotide sequence ID" value="NZ_CP059066.1"/>
</dbReference>
<dbReference type="PANTHER" id="PTHR43578">
    <property type="entry name" value="NADH-QUINONE OXIDOREDUCTASE SUBUNIT F"/>
    <property type="match status" value="1"/>
</dbReference>
<dbReference type="Gene3D" id="3.40.30.10">
    <property type="entry name" value="Glutaredoxin"/>
    <property type="match status" value="1"/>
</dbReference>
<dbReference type="EMBL" id="CP059066">
    <property type="protein sequence ID" value="QSQ09502.1"/>
    <property type="molecule type" value="Genomic_DNA"/>
</dbReference>
<keyword evidence="4" id="KW-0560">Oxidoreductase</keyword>